<dbReference type="PANTHER" id="PTHR43821">
    <property type="entry name" value="NAD(P)H NITROREDUCTASE YDJA-RELATED"/>
    <property type="match status" value="1"/>
</dbReference>
<dbReference type="GO" id="GO:0016491">
    <property type="term" value="F:oxidoreductase activity"/>
    <property type="evidence" value="ECO:0007669"/>
    <property type="project" value="InterPro"/>
</dbReference>
<keyword evidence="4" id="KW-1185">Reference proteome</keyword>
<reference evidence="3 4" key="1">
    <citation type="submission" date="2016-09" db="EMBL/GenBank/DDBJ databases">
        <title>Extensive genetic diversity and differential bi-allelic expression allows diatom success in the polar Southern Ocean.</title>
        <authorList>
            <consortium name="DOE Joint Genome Institute"/>
            <person name="Mock T."/>
            <person name="Otillar R.P."/>
            <person name="Strauss J."/>
            <person name="Dupont C."/>
            <person name="Frickenhaus S."/>
            <person name="Maumus F."/>
            <person name="Mcmullan M."/>
            <person name="Sanges R."/>
            <person name="Schmutz J."/>
            <person name="Toseland A."/>
            <person name="Valas R."/>
            <person name="Veluchamy A."/>
            <person name="Ward B.J."/>
            <person name="Allen A."/>
            <person name="Barry K."/>
            <person name="Falciatore A."/>
            <person name="Ferrante M."/>
            <person name="Fortunato A.E."/>
            <person name="Gloeckner G."/>
            <person name="Gruber A."/>
            <person name="Hipkin R."/>
            <person name="Janech M."/>
            <person name="Kroth P."/>
            <person name="Leese F."/>
            <person name="Lindquist E."/>
            <person name="Lyon B.R."/>
            <person name="Martin J."/>
            <person name="Mayer C."/>
            <person name="Parker M."/>
            <person name="Quesneville H."/>
            <person name="Raymond J."/>
            <person name="Uhlig C."/>
            <person name="Valentin K.U."/>
            <person name="Worden A.Z."/>
            <person name="Armbrust E.V."/>
            <person name="Bowler C."/>
            <person name="Green B."/>
            <person name="Moulton V."/>
            <person name="Van Oosterhout C."/>
            <person name="Grigoriev I."/>
        </authorList>
    </citation>
    <scope>NUCLEOTIDE SEQUENCE [LARGE SCALE GENOMIC DNA]</scope>
    <source>
        <strain evidence="3 4">CCMP1102</strain>
    </source>
</reference>
<dbReference type="Pfam" id="PF00881">
    <property type="entry name" value="Nitroreductase"/>
    <property type="match status" value="1"/>
</dbReference>
<dbReference type="AlphaFoldDB" id="A0A1E7F7W4"/>
<dbReference type="InParanoid" id="A0A1E7F7W4"/>
<gene>
    <name evidence="3" type="ORF">FRACYDRAFT_240779</name>
</gene>
<dbReference type="OrthoDB" id="41362at2759"/>
<feature type="region of interest" description="Disordered" evidence="1">
    <location>
        <begin position="279"/>
        <end position="301"/>
    </location>
</feature>
<sequence>MMISSQDIRPSVLATTAAIAALLIGSRSGWCLPSYISRTKINNTKKESNSKNDEQNSDDSDEKIDIEIDLSVLPCIRHRRSIFPNSYRKNPIKKIEKSIIQSLLDAALWSPFHGNCYKDSHHPAQFVILGKESMDEMQQLTLDYYDKNWKQVGWPGSSSSCNTDDNTEEAYMKWRTMTEDEITNRWKPVEYMIAIIMRRQSTPTKRFPEWEELAAVATSVQNIHIQACTRFPQLACYWSSWHSAARDSIEMKHFLKLKNINEDKCMGFFIIAQKDPTRCSNKDRRKRDNSTNSLMSIEWRE</sequence>
<protein>
    <recommendedName>
        <fullName evidence="2">Nitroreductase domain-containing protein</fullName>
    </recommendedName>
</protein>
<dbReference type="Gene3D" id="3.40.109.10">
    <property type="entry name" value="NADH Oxidase"/>
    <property type="match status" value="1"/>
</dbReference>
<feature type="compositionally biased region" description="Basic and acidic residues" evidence="1">
    <location>
        <begin position="279"/>
        <end position="289"/>
    </location>
</feature>
<evidence type="ECO:0000313" key="3">
    <source>
        <dbReference type="EMBL" id="OEU14246.1"/>
    </source>
</evidence>
<dbReference type="Proteomes" id="UP000095751">
    <property type="component" value="Unassembled WGS sequence"/>
</dbReference>
<dbReference type="InterPro" id="IPR029479">
    <property type="entry name" value="Nitroreductase"/>
</dbReference>
<evidence type="ECO:0000256" key="1">
    <source>
        <dbReference type="SAM" id="MobiDB-lite"/>
    </source>
</evidence>
<organism evidence="3 4">
    <name type="scientific">Fragilariopsis cylindrus CCMP1102</name>
    <dbReference type="NCBI Taxonomy" id="635003"/>
    <lineage>
        <taxon>Eukaryota</taxon>
        <taxon>Sar</taxon>
        <taxon>Stramenopiles</taxon>
        <taxon>Ochrophyta</taxon>
        <taxon>Bacillariophyta</taxon>
        <taxon>Bacillariophyceae</taxon>
        <taxon>Bacillariophycidae</taxon>
        <taxon>Bacillariales</taxon>
        <taxon>Bacillariaceae</taxon>
        <taxon>Fragilariopsis</taxon>
    </lineage>
</organism>
<name>A0A1E7F7W4_9STRA</name>
<dbReference type="SUPFAM" id="SSF55469">
    <property type="entry name" value="FMN-dependent nitroreductase-like"/>
    <property type="match status" value="1"/>
</dbReference>
<dbReference type="InterPro" id="IPR052530">
    <property type="entry name" value="NAD(P)H_nitroreductase"/>
</dbReference>
<dbReference type="PANTHER" id="PTHR43821:SF1">
    <property type="entry name" value="NAD(P)H NITROREDUCTASE YDJA-RELATED"/>
    <property type="match status" value="1"/>
</dbReference>
<evidence type="ECO:0000313" key="4">
    <source>
        <dbReference type="Proteomes" id="UP000095751"/>
    </source>
</evidence>
<feature type="domain" description="Nitroreductase" evidence="2">
    <location>
        <begin position="76"/>
        <end position="258"/>
    </location>
</feature>
<dbReference type="KEGG" id="fcy:FRACYDRAFT_240779"/>
<accession>A0A1E7F7W4</accession>
<dbReference type="InterPro" id="IPR000415">
    <property type="entry name" value="Nitroreductase-like"/>
</dbReference>
<dbReference type="EMBL" id="KV784360">
    <property type="protein sequence ID" value="OEU14246.1"/>
    <property type="molecule type" value="Genomic_DNA"/>
</dbReference>
<proteinExistence type="predicted"/>
<evidence type="ECO:0000259" key="2">
    <source>
        <dbReference type="Pfam" id="PF00881"/>
    </source>
</evidence>